<feature type="domain" description="Response regulatory" evidence="4">
    <location>
        <begin position="155"/>
        <end position="270"/>
    </location>
</feature>
<dbReference type="PROSITE" id="PS50887">
    <property type="entry name" value="GGDEF"/>
    <property type="match status" value="1"/>
</dbReference>
<evidence type="ECO:0000256" key="2">
    <source>
        <dbReference type="ARBA" id="ARBA00034247"/>
    </source>
</evidence>
<dbReference type="Gene3D" id="3.30.70.270">
    <property type="match status" value="1"/>
</dbReference>
<dbReference type="Proteomes" id="UP000628854">
    <property type="component" value="Unassembled WGS sequence"/>
</dbReference>
<dbReference type="SMART" id="SM00267">
    <property type="entry name" value="GGDEF"/>
    <property type="match status" value="1"/>
</dbReference>
<organism evidence="6 7">
    <name type="scientific">Henriciella pelagia</name>
    <dbReference type="NCBI Taxonomy" id="1977912"/>
    <lineage>
        <taxon>Bacteria</taxon>
        <taxon>Pseudomonadati</taxon>
        <taxon>Pseudomonadota</taxon>
        <taxon>Alphaproteobacteria</taxon>
        <taxon>Hyphomonadales</taxon>
        <taxon>Hyphomonadaceae</taxon>
        <taxon>Henriciella</taxon>
    </lineage>
</organism>
<dbReference type="EMBL" id="BMKF01000001">
    <property type="protein sequence ID" value="GGB61204.1"/>
    <property type="molecule type" value="Genomic_DNA"/>
</dbReference>
<dbReference type="InterPro" id="IPR029787">
    <property type="entry name" value="Nucleotide_cyclase"/>
</dbReference>
<dbReference type="CDD" id="cd17538">
    <property type="entry name" value="REC_D1_PleD-like"/>
    <property type="match status" value="1"/>
</dbReference>
<proteinExistence type="predicted"/>
<dbReference type="InterPro" id="IPR011006">
    <property type="entry name" value="CheY-like_superfamily"/>
</dbReference>
<dbReference type="NCBIfam" id="NF007135">
    <property type="entry name" value="PRK09581.1"/>
    <property type="match status" value="1"/>
</dbReference>
<gene>
    <name evidence="6" type="primary">pleD</name>
    <name evidence="6" type="ORF">GCM10011503_07210</name>
</gene>
<keyword evidence="7" id="KW-1185">Reference proteome</keyword>
<dbReference type="NCBIfam" id="TIGR00254">
    <property type="entry name" value="GGDEF"/>
    <property type="match status" value="1"/>
</dbReference>
<dbReference type="Gene3D" id="3.40.50.2300">
    <property type="match status" value="1"/>
</dbReference>
<dbReference type="PANTHER" id="PTHR45138">
    <property type="entry name" value="REGULATORY COMPONENTS OF SENSORY TRANSDUCTION SYSTEM"/>
    <property type="match status" value="1"/>
</dbReference>
<dbReference type="SUPFAM" id="SSF55073">
    <property type="entry name" value="Nucleotide cyclase"/>
    <property type="match status" value="1"/>
</dbReference>
<sequence length="456" mass="49980">MSARILVVDDILANRRLMQAKLEAKYYTVLLAENGVQALQVAETEQPEIILLDVMMPGMDGYEVCRRLKGNPATSHIPIVMLTALSEASDRIRGLEAGADDFLTKPVDDFALMARIGALNRYNAVALELRKREASGVKSGALSEDENEALERGANILVVDTNPRTIREIRYPLEAAGHSVLTLEEAEGRSALMTDPLDIVLLALSDQAYDPLRLCAHFRTTGSTRSVSIIVMAHDRDREIVAKALDLGATDVISTPVIPEELIARVATQTRRARYVEILRQRVDKGLELSVVDQLTGLYNRRYMNNQMALWLRRSAQGGSPMSVVSADIDHFKAVNDMYGHEAGDRVLQEFANRIMVNVRPKDIVCRPGGEEFLVIMPETSGDLACTAAERIRRAIAAEPFEIDSASGKEIDITVSAGVATYTGDDDTAADMLKRADKALYVAKSAGRNQVKSVAA</sequence>
<name>A0ABQ1J6H3_9PROT</name>
<evidence type="ECO:0000256" key="3">
    <source>
        <dbReference type="PROSITE-ProRule" id="PRU00169"/>
    </source>
</evidence>
<dbReference type="EC" id="2.7.7.65" evidence="1"/>
<reference evidence="7" key="1">
    <citation type="journal article" date="2019" name="Int. J. Syst. Evol. Microbiol.">
        <title>The Global Catalogue of Microorganisms (GCM) 10K type strain sequencing project: providing services to taxonomists for standard genome sequencing and annotation.</title>
        <authorList>
            <consortium name="The Broad Institute Genomics Platform"/>
            <consortium name="The Broad Institute Genome Sequencing Center for Infectious Disease"/>
            <person name="Wu L."/>
            <person name="Ma J."/>
        </authorList>
    </citation>
    <scope>NUCLEOTIDE SEQUENCE [LARGE SCALE GENOMIC DNA]</scope>
    <source>
        <strain evidence="7">CGMCC 1.15928</strain>
    </source>
</reference>
<comment type="caution">
    <text evidence="6">The sequence shown here is derived from an EMBL/GenBank/DDBJ whole genome shotgun (WGS) entry which is preliminary data.</text>
</comment>
<dbReference type="SUPFAM" id="SSF52172">
    <property type="entry name" value="CheY-like"/>
    <property type="match status" value="2"/>
</dbReference>
<dbReference type="InterPro" id="IPR001789">
    <property type="entry name" value="Sig_transdc_resp-reg_receiver"/>
</dbReference>
<evidence type="ECO:0000259" key="4">
    <source>
        <dbReference type="PROSITE" id="PS50110"/>
    </source>
</evidence>
<evidence type="ECO:0000256" key="1">
    <source>
        <dbReference type="ARBA" id="ARBA00012528"/>
    </source>
</evidence>
<evidence type="ECO:0000313" key="6">
    <source>
        <dbReference type="EMBL" id="GGB61204.1"/>
    </source>
</evidence>
<dbReference type="InterPro" id="IPR000160">
    <property type="entry name" value="GGDEF_dom"/>
</dbReference>
<comment type="catalytic activity">
    <reaction evidence="2">
        <text>2 GTP = 3',3'-c-di-GMP + 2 diphosphate</text>
        <dbReference type="Rhea" id="RHEA:24898"/>
        <dbReference type="ChEBI" id="CHEBI:33019"/>
        <dbReference type="ChEBI" id="CHEBI:37565"/>
        <dbReference type="ChEBI" id="CHEBI:58805"/>
        <dbReference type="EC" id="2.7.7.65"/>
    </reaction>
</comment>
<feature type="domain" description="GGDEF" evidence="5">
    <location>
        <begin position="320"/>
        <end position="456"/>
    </location>
</feature>
<accession>A0ABQ1J6H3</accession>
<dbReference type="RefSeq" id="WP_084393558.1">
    <property type="nucleotide sequence ID" value="NZ_BMKF01000001.1"/>
</dbReference>
<evidence type="ECO:0000313" key="7">
    <source>
        <dbReference type="Proteomes" id="UP000628854"/>
    </source>
</evidence>
<dbReference type="SMART" id="SM00448">
    <property type="entry name" value="REC"/>
    <property type="match status" value="2"/>
</dbReference>
<feature type="modified residue" description="4-aspartylphosphate" evidence="3">
    <location>
        <position position="53"/>
    </location>
</feature>
<dbReference type="PROSITE" id="PS50110">
    <property type="entry name" value="RESPONSE_REGULATORY"/>
    <property type="match status" value="2"/>
</dbReference>
<dbReference type="CDD" id="cd01949">
    <property type="entry name" value="GGDEF"/>
    <property type="match status" value="1"/>
</dbReference>
<protein>
    <recommendedName>
        <fullName evidence="1">diguanylate cyclase</fullName>
        <ecNumber evidence="1">2.7.7.65</ecNumber>
    </recommendedName>
</protein>
<dbReference type="PANTHER" id="PTHR45138:SF9">
    <property type="entry name" value="DIGUANYLATE CYCLASE DGCM-RELATED"/>
    <property type="match status" value="1"/>
</dbReference>
<evidence type="ECO:0000259" key="5">
    <source>
        <dbReference type="PROSITE" id="PS50887"/>
    </source>
</evidence>
<keyword evidence="3" id="KW-0597">Phosphoprotein</keyword>
<dbReference type="InterPro" id="IPR043128">
    <property type="entry name" value="Rev_trsase/Diguanyl_cyclase"/>
</dbReference>
<dbReference type="Pfam" id="PF00990">
    <property type="entry name" value="GGDEF"/>
    <property type="match status" value="1"/>
</dbReference>
<dbReference type="InterPro" id="IPR050469">
    <property type="entry name" value="Diguanylate_Cyclase"/>
</dbReference>
<comment type="caution">
    <text evidence="3">Lacks conserved residue(s) required for the propagation of feature annotation.</text>
</comment>
<feature type="domain" description="Response regulatory" evidence="4">
    <location>
        <begin position="4"/>
        <end position="120"/>
    </location>
</feature>
<dbReference type="Pfam" id="PF00072">
    <property type="entry name" value="Response_reg"/>
    <property type="match status" value="2"/>
</dbReference>